<dbReference type="EMBL" id="NPKJ01000002">
    <property type="protein sequence ID" value="PAQ12533.1"/>
    <property type="molecule type" value="Genomic_DNA"/>
</dbReference>
<sequence>MCAFSARANEAESLTEQIQGCMILPVAWVDSKLKATFELTLDDAGNIKNVAVISYSPHSLNSEEVHAIAQRILYRCAPLDTKKSPVRINLDLRDWQ</sequence>
<organism evidence="1 2">
    <name type="scientific">Mesorhizobium temperatum</name>
    <dbReference type="NCBI Taxonomy" id="241416"/>
    <lineage>
        <taxon>Bacteria</taxon>
        <taxon>Pseudomonadati</taxon>
        <taxon>Pseudomonadota</taxon>
        <taxon>Alphaproteobacteria</taxon>
        <taxon>Hyphomicrobiales</taxon>
        <taxon>Phyllobacteriaceae</taxon>
        <taxon>Mesorhizobium</taxon>
    </lineage>
</organism>
<dbReference type="AlphaFoldDB" id="A0A271LWK8"/>
<accession>A0A271LWK8</accession>
<dbReference type="SUPFAM" id="SSF74653">
    <property type="entry name" value="TolA/TonB C-terminal domain"/>
    <property type="match status" value="1"/>
</dbReference>
<dbReference type="Gene3D" id="3.30.1150.10">
    <property type="match status" value="1"/>
</dbReference>
<keyword evidence="2" id="KW-1185">Reference proteome</keyword>
<gene>
    <name evidence="1" type="ORF">CIT26_00040</name>
</gene>
<proteinExistence type="predicted"/>
<evidence type="ECO:0000313" key="1">
    <source>
        <dbReference type="EMBL" id="PAQ12533.1"/>
    </source>
</evidence>
<protein>
    <recommendedName>
        <fullName evidence="3">TonB C-terminal domain-containing protein</fullName>
    </recommendedName>
</protein>
<dbReference type="Proteomes" id="UP000216442">
    <property type="component" value="Unassembled WGS sequence"/>
</dbReference>
<comment type="caution">
    <text evidence="1">The sequence shown here is derived from an EMBL/GenBank/DDBJ whole genome shotgun (WGS) entry which is preliminary data.</text>
</comment>
<name>A0A271LWK8_9HYPH</name>
<dbReference type="RefSeq" id="WP_167391216.1">
    <property type="nucleotide sequence ID" value="NZ_NPKJ01000002.1"/>
</dbReference>
<reference evidence="1 2" key="1">
    <citation type="submission" date="2017-08" db="EMBL/GenBank/DDBJ databases">
        <title>Mesorhizobium wenxinae sp. nov., a novel rhizobial species isolated from root nodules of chickpea (Cicer arietinum L.).</title>
        <authorList>
            <person name="Zhang J."/>
        </authorList>
    </citation>
    <scope>NUCLEOTIDE SEQUENCE [LARGE SCALE GENOMIC DNA]</scope>
    <source>
        <strain evidence="1 2">SDW018</strain>
    </source>
</reference>
<evidence type="ECO:0000313" key="2">
    <source>
        <dbReference type="Proteomes" id="UP000216442"/>
    </source>
</evidence>
<evidence type="ECO:0008006" key="3">
    <source>
        <dbReference type="Google" id="ProtNLM"/>
    </source>
</evidence>